<dbReference type="EMBL" id="VBOT01000084">
    <property type="protein sequence ID" value="TMQ51002.1"/>
    <property type="molecule type" value="Genomic_DNA"/>
</dbReference>
<accession>A0A538SHZ7</accession>
<name>A0A538SHZ7_UNCEI</name>
<dbReference type="AlphaFoldDB" id="A0A538SHZ7"/>
<evidence type="ECO:0000313" key="2">
    <source>
        <dbReference type="Proteomes" id="UP000320184"/>
    </source>
</evidence>
<proteinExistence type="predicted"/>
<sequence>MRLSECFLTRVASLMHRDRVDVREAKLLAEDGAKVVSKHLACIRSGLNVIDETSREVRCAPRLCTQAKAGIAAVLEEVEEASYGNINEPSRSRCSGLQEVARRVAVMIDEIADSARTLAEKLKAAGSRLREAATSLDGIASKLAVMRRSLIREGGQRNVRRRSPGE</sequence>
<reference evidence="1 2" key="1">
    <citation type="journal article" date="2019" name="Nat. Microbiol.">
        <title>Mediterranean grassland soil C-N compound turnover is dependent on rainfall and depth, and is mediated by genomically divergent microorganisms.</title>
        <authorList>
            <person name="Diamond S."/>
            <person name="Andeer P.F."/>
            <person name="Li Z."/>
            <person name="Crits-Christoph A."/>
            <person name="Burstein D."/>
            <person name="Anantharaman K."/>
            <person name="Lane K.R."/>
            <person name="Thomas B.C."/>
            <person name="Pan C."/>
            <person name="Northen T.R."/>
            <person name="Banfield J.F."/>
        </authorList>
    </citation>
    <scope>NUCLEOTIDE SEQUENCE [LARGE SCALE GENOMIC DNA]</scope>
    <source>
        <strain evidence="1">WS_3</strain>
    </source>
</reference>
<comment type="caution">
    <text evidence="1">The sequence shown here is derived from an EMBL/GenBank/DDBJ whole genome shotgun (WGS) entry which is preliminary data.</text>
</comment>
<gene>
    <name evidence="1" type="ORF">E6K73_06845</name>
</gene>
<evidence type="ECO:0000313" key="1">
    <source>
        <dbReference type="EMBL" id="TMQ51002.1"/>
    </source>
</evidence>
<dbReference type="Proteomes" id="UP000320184">
    <property type="component" value="Unassembled WGS sequence"/>
</dbReference>
<organism evidence="1 2">
    <name type="scientific">Eiseniibacteriota bacterium</name>
    <dbReference type="NCBI Taxonomy" id="2212470"/>
    <lineage>
        <taxon>Bacteria</taxon>
        <taxon>Candidatus Eiseniibacteriota</taxon>
    </lineage>
</organism>
<protein>
    <submittedName>
        <fullName evidence="1">Uncharacterized protein</fullName>
    </submittedName>
</protein>